<proteinExistence type="inferred from homology"/>
<evidence type="ECO:0000256" key="2">
    <source>
        <dbReference type="ARBA" id="ARBA00005982"/>
    </source>
</evidence>
<feature type="transmembrane region" description="Helical" evidence="6">
    <location>
        <begin position="210"/>
        <end position="233"/>
    </location>
</feature>
<feature type="transmembrane region" description="Helical" evidence="6">
    <location>
        <begin position="569"/>
        <end position="589"/>
    </location>
</feature>
<dbReference type="Pfam" id="PF00854">
    <property type="entry name" value="PTR2"/>
    <property type="match status" value="1"/>
</dbReference>
<dbReference type="InterPro" id="IPR018456">
    <property type="entry name" value="PTR2_symporter_CS"/>
</dbReference>
<gene>
    <name evidence="7" type="ORF">R1sor_007238</name>
</gene>
<dbReference type="PROSITE" id="PS01022">
    <property type="entry name" value="PTR2_1"/>
    <property type="match status" value="1"/>
</dbReference>
<accession>A0ABD3HPV2</accession>
<dbReference type="InterPro" id="IPR036259">
    <property type="entry name" value="MFS_trans_sf"/>
</dbReference>
<dbReference type="AlphaFoldDB" id="A0ABD3HPV2"/>
<evidence type="ECO:0000256" key="3">
    <source>
        <dbReference type="ARBA" id="ARBA00022692"/>
    </source>
</evidence>
<dbReference type="Proteomes" id="UP001633002">
    <property type="component" value="Unassembled WGS sequence"/>
</dbReference>
<dbReference type="Gene3D" id="1.20.1250.20">
    <property type="entry name" value="MFS general substrate transporter like domains"/>
    <property type="match status" value="1"/>
</dbReference>
<evidence type="ECO:0000256" key="5">
    <source>
        <dbReference type="ARBA" id="ARBA00023136"/>
    </source>
</evidence>
<feature type="transmembrane region" description="Helical" evidence="6">
    <location>
        <begin position="609"/>
        <end position="631"/>
    </location>
</feature>
<dbReference type="EMBL" id="JBJQOH010000003">
    <property type="protein sequence ID" value="KAL3693587.1"/>
    <property type="molecule type" value="Genomic_DNA"/>
</dbReference>
<name>A0ABD3HPV2_9MARC</name>
<keyword evidence="3 6" id="KW-0812">Transmembrane</keyword>
<keyword evidence="4 6" id="KW-1133">Transmembrane helix</keyword>
<organism evidence="7 8">
    <name type="scientific">Riccia sorocarpa</name>
    <dbReference type="NCBI Taxonomy" id="122646"/>
    <lineage>
        <taxon>Eukaryota</taxon>
        <taxon>Viridiplantae</taxon>
        <taxon>Streptophyta</taxon>
        <taxon>Embryophyta</taxon>
        <taxon>Marchantiophyta</taxon>
        <taxon>Marchantiopsida</taxon>
        <taxon>Marchantiidae</taxon>
        <taxon>Marchantiales</taxon>
        <taxon>Ricciaceae</taxon>
        <taxon>Riccia</taxon>
    </lineage>
</organism>
<keyword evidence="5 6" id="KW-0472">Membrane</keyword>
<evidence type="ECO:0008006" key="9">
    <source>
        <dbReference type="Google" id="ProtNLM"/>
    </source>
</evidence>
<reference evidence="7 8" key="1">
    <citation type="submission" date="2024-09" db="EMBL/GenBank/DDBJ databases">
        <title>Chromosome-scale assembly of Riccia sorocarpa.</title>
        <authorList>
            <person name="Paukszto L."/>
        </authorList>
    </citation>
    <scope>NUCLEOTIDE SEQUENCE [LARGE SCALE GENOMIC DNA]</scope>
    <source>
        <strain evidence="7">LP-2024</strain>
        <tissue evidence="7">Aerial parts of the thallus</tissue>
    </source>
</reference>
<keyword evidence="8" id="KW-1185">Reference proteome</keyword>
<protein>
    <recommendedName>
        <fullName evidence="9">NPF family transporter</fullName>
    </recommendedName>
</protein>
<dbReference type="SUPFAM" id="SSF103473">
    <property type="entry name" value="MFS general substrate transporter"/>
    <property type="match status" value="1"/>
</dbReference>
<sequence>MLMAWSPLTSISHLAQNIDTAPTSRSFLAESVLQFLPAYMQDEKRVDKYQKSPMSQARVTDSSRIDIQDGYSESEWLVTRDGTRNYKGEPADKSKTGGLKTLPFLFASEFAEKCSSLGATINLITYLVFEKHMHLSDAANTTTNYVGSSQLLTLVGGFLADSYIGRFWTIFVFTIVAMLGLGVLVINASVEKFRCSGVTCEPPQGLDKVILYLGLYLLALGGGGMGSSVSGFGADQFEKEDPNEAKYLPSYFNWFYFVLMVGVLLGQTLIIYIEDRSWSWGFGTLLIILFISLVLLVSIMTKYRYKVPEGSPLTSLARVFVAAVRNWNLPLPADSTDSHTYYHRDDSPDAANRQDHKLGENFGPSNNIRWLNKAAVIPQGMTAAQRGRWSLTTVKDVENFKLVLRLLPVLATTWFFWTAQAQFLTFTVTQAATTNRKWGSFEVPSASVGAMKTIFLLLVLVVYDRVFLPIARRITGRTSGITTLQRMGVGLVISVLSLVCAALVERRRLQEVRRLNLELTPFIAMKSFSMFWYAPQYFITAVAEAFLYPAQTDFFYNESPDNMQSLGTSLFLASMAIGSFGSSVVVNAVNSASSPNWLQDNINVGRLDLFYWTMAILSAFNFLAFVVAASFHKYKDTTTLESVEAQEPADRYSR</sequence>
<evidence type="ECO:0000256" key="1">
    <source>
        <dbReference type="ARBA" id="ARBA00004141"/>
    </source>
</evidence>
<feature type="transmembrane region" description="Helical" evidence="6">
    <location>
        <begin position="402"/>
        <end position="423"/>
    </location>
</feature>
<comment type="caution">
    <text evidence="7">The sequence shown here is derived from an EMBL/GenBank/DDBJ whole genome shotgun (WGS) entry which is preliminary data.</text>
</comment>
<feature type="transmembrane region" description="Helical" evidence="6">
    <location>
        <begin position="484"/>
        <end position="504"/>
    </location>
</feature>
<evidence type="ECO:0000256" key="4">
    <source>
        <dbReference type="ARBA" id="ARBA00022989"/>
    </source>
</evidence>
<evidence type="ECO:0000256" key="6">
    <source>
        <dbReference type="SAM" id="Phobius"/>
    </source>
</evidence>
<feature type="transmembrane region" description="Helical" evidence="6">
    <location>
        <begin position="167"/>
        <end position="190"/>
    </location>
</feature>
<dbReference type="GO" id="GO:0016020">
    <property type="term" value="C:membrane"/>
    <property type="evidence" value="ECO:0007669"/>
    <property type="project" value="UniProtKB-SubCell"/>
</dbReference>
<feature type="transmembrane region" description="Helical" evidence="6">
    <location>
        <begin position="254"/>
        <end position="273"/>
    </location>
</feature>
<feature type="transmembrane region" description="Helical" evidence="6">
    <location>
        <begin position="443"/>
        <end position="463"/>
    </location>
</feature>
<dbReference type="InterPro" id="IPR000109">
    <property type="entry name" value="POT_fam"/>
</dbReference>
<dbReference type="PANTHER" id="PTHR11654">
    <property type="entry name" value="OLIGOPEPTIDE TRANSPORTER-RELATED"/>
    <property type="match status" value="1"/>
</dbReference>
<feature type="transmembrane region" description="Helical" evidence="6">
    <location>
        <begin position="279"/>
        <end position="299"/>
    </location>
</feature>
<feature type="transmembrane region" description="Helical" evidence="6">
    <location>
        <begin position="530"/>
        <end position="548"/>
    </location>
</feature>
<comment type="similarity">
    <text evidence="2">Belongs to the major facilitator superfamily. Proton-dependent oligopeptide transporter (POT/PTR) (TC 2.A.17) family.</text>
</comment>
<evidence type="ECO:0000313" key="7">
    <source>
        <dbReference type="EMBL" id="KAL3693587.1"/>
    </source>
</evidence>
<evidence type="ECO:0000313" key="8">
    <source>
        <dbReference type="Proteomes" id="UP001633002"/>
    </source>
</evidence>
<comment type="subcellular location">
    <subcellularLocation>
        <location evidence="1">Membrane</location>
        <topology evidence="1">Multi-pass membrane protein</topology>
    </subcellularLocation>
</comment>